<dbReference type="InParanoid" id="A0A6P6DKJ2"/>
<dbReference type="Proteomes" id="UP000515203">
    <property type="component" value="Unplaced"/>
</dbReference>
<dbReference type="PANTHER" id="PTHR34444">
    <property type="entry name" value="LOC361192"/>
    <property type="match status" value="1"/>
</dbReference>
<gene>
    <name evidence="3" type="primary">CUNH5orf49</name>
</gene>
<feature type="compositionally biased region" description="Gly residues" evidence="1">
    <location>
        <begin position="59"/>
        <end position="70"/>
    </location>
</feature>
<accession>A0A6P6DKJ2</accession>
<dbReference type="CTD" id="134121"/>
<feature type="compositionally biased region" description="Basic and acidic residues" evidence="1">
    <location>
        <begin position="44"/>
        <end position="53"/>
    </location>
</feature>
<evidence type="ECO:0000313" key="3">
    <source>
        <dbReference type="RefSeq" id="XP_023560481.1"/>
    </source>
</evidence>
<dbReference type="OrthoDB" id="10057935at2759"/>
<protein>
    <submittedName>
        <fullName evidence="3">Uncharacterized protein C5orf49 homolog</fullName>
    </submittedName>
</protein>
<keyword evidence="2" id="KW-1185">Reference proteome</keyword>
<reference evidence="3" key="1">
    <citation type="submission" date="2025-08" db="UniProtKB">
        <authorList>
            <consortium name="RefSeq"/>
        </authorList>
    </citation>
    <scope>IDENTIFICATION</scope>
</reference>
<organism evidence="2 3">
    <name type="scientific">Octodon degus</name>
    <name type="common">Degu</name>
    <name type="synonym">Sciurus degus</name>
    <dbReference type="NCBI Taxonomy" id="10160"/>
    <lineage>
        <taxon>Eukaryota</taxon>
        <taxon>Metazoa</taxon>
        <taxon>Chordata</taxon>
        <taxon>Craniata</taxon>
        <taxon>Vertebrata</taxon>
        <taxon>Euteleostomi</taxon>
        <taxon>Mammalia</taxon>
        <taxon>Eutheria</taxon>
        <taxon>Euarchontoglires</taxon>
        <taxon>Glires</taxon>
        <taxon>Rodentia</taxon>
        <taxon>Hystricomorpha</taxon>
        <taxon>Octodontidae</taxon>
        <taxon>Octodon</taxon>
    </lineage>
</organism>
<dbReference type="Pfam" id="PF15074">
    <property type="entry name" value="CFAP90"/>
    <property type="match status" value="1"/>
</dbReference>
<feature type="region of interest" description="Disordered" evidence="1">
    <location>
        <begin position="40"/>
        <end position="73"/>
    </location>
</feature>
<dbReference type="PANTHER" id="PTHR34444:SF1">
    <property type="entry name" value="CILIA- AND FLAGELLA-ASSOCIATED PROTEIN 90"/>
    <property type="match status" value="1"/>
</dbReference>
<sequence length="165" mass="17940">MDPEALEGPGDPDDGDEAAALALRPEPRSLPLSALSAFSYVPPRRQDPEEHSYFQRQGQVGGPGVEGTGCPGPRVTWGRAGLWGARELTRLRDPAVTALEEATGPGERKRTVGVLTSSVYGKRIQQRTEPLNRGYGRVNHVQADFYRKNDIPSIKEPGFGHIEPA</sequence>
<dbReference type="AlphaFoldDB" id="A0A6P6DKJ2"/>
<name>A0A6P6DKJ2_OCTDE</name>
<dbReference type="FunCoup" id="A0A6P6DKJ2">
    <property type="interactions" value="36"/>
</dbReference>
<proteinExistence type="predicted"/>
<dbReference type="GeneID" id="101566604"/>
<dbReference type="RefSeq" id="XP_023560481.1">
    <property type="nucleotide sequence ID" value="XM_023704713.1"/>
</dbReference>
<evidence type="ECO:0000313" key="2">
    <source>
        <dbReference type="Proteomes" id="UP000515203"/>
    </source>
</evidence>
<evidence type="ECO:0000256" key="1">
    <source>
        <dbReference type="SAM" id="MobiDB-lite"/>
    </source>
</evidence>
<dbReference type="InterPro" id="IPR027901">
    <property type="entry name" value="CFAP90"/>
</dbReference>